<keyword evidence="2" id="KW-1185">Reference proteome</keyword>
<dbReference type="Proteomes" id="UP000659124">
    <property type="component" value="Unassembled WGS sequence"/>
</dbReference>
<dbReference type="RefSeq" id="WP_188087989.1">
    <property type="nucleotide sequence ID" value="NZ_JACVFC010000001.1"/>
</dbReference>
<evidence type="ECO:0008006" key="3">
    <source>
        <dbReference type="Google" id="ProtNLM"/>
    </source>
</evidence>
<protein>
    <recommendedName>
        <fullName evidence="3">DUF5017 domain-containing protein</fullName>
    </recommendedName>
</protein>
<reference evidence="1 2" key="1">
    <citation type="submission" date="2020-09" db="EMBL/GenBank/DDBJ databases">
        <title>Genome sequences of type strains of Chitinophaga qingshengii and Chitinophaga varians.</title>
        <authorList>
            <person name="Kittiwongwattana C."/>
        </authorList>
    </citation>
    <scope>NUCLEOTIDE SEQUENCE [LARGE SCALE GENOMIC DNA]</scope>
    <source>
        <strain evidence="1 2">JCM 30026</strain>
    </source>
</reference>
<name>A0ABR7TLV1_9BACT</name>
<sequence length="348" mass="37324">MKKLILIGAALTLTIFACSKKDDNSNPPPDPITKPYNASSLTAASVASRGTIVKGALPAASATADAPVLSATIAADTYSAVAGRYLVIPVPVEQGSIVKGAYVQFEGADAYFNIDFSKPAGGRIANQRSIFGRDIYGNFNDSAVIIKVPADVSNGVVKLLISVYNAAGKISKSVTVSANLFNTAASTDSKALSGKWKMSRLNEADGKWINPYVADSSRSFYVCNNGTLAFASDPTAPGAVNLVQSYWKTIEEYMELNANGSAKSVYFDSSYQLNLSSCNSRSYNGYADRGSEDLSWYYDGTAKKIYIISDIIKQSTKDFYLVIADVKLENGKLIVTEEDGYATEYTKE</sequence>
<proteinExistence type="predicted"/>
<accession>A0ABR7TLV1</accession>
<organism evidence="1 2">
    <name type="scientific">Chitinophaga qingshengii</name>
    <dbReference type="NCBI Taxonomy" id="1569794"/>
    <lineage>
        <taxon>Bacteria</taxon>
        <taxon>Pseudomonadati</taxon>
        <taxon>Bacteroidota</taxon>
        <taxon>Chitinophagia</taxon>
        <taxon>Chitinophagales</taxon>
        <taxon>Chitinophagaceae</taxon>
        <taxon>Chitinophaga</taxon>
    </lineage>
</organism>
<dbReference type="EMBL" id="JACVFC010000001">
    <property type="protein sequence ID" value="MBC9930948.1"/>
    <property type="molecule type" value="Genomic_DNA"/>
</dbReference>
<evidence type="ECO:0000313" key="2">
    <source>
        <dbReference type="Proteomes" id="UP000659124"/>
    </source>
</evidence>
<gene>
    <name evidence="1" type="ORF">ICL07_11215</name>
</gene>
<comment type="caution">
    <text evidence="1">The sequence shown here is derived from an EMBL/GenBank/DDBJ whole genome shotgun (WGS) entry which is preliminary data.</text>
</comment>
<evidence type="ECO:0000313" key="1">
    <source>
        <dbReference type="EMBL" id="MBC9930948.1"/>
    </source>
</evidence>
<dbReference type="PROSITE" id="PS51257">
    <property type="entry name" value="PROKAR_LIPOPROTEIN"/>
    <property type="match status" value="1"/>
</dbReference>